<comment type="caution">
    <text evidence="3">The sequence shown here is derived from an EMBL/GenBank/DDBJ whole genome shotgun (WGS) entry which is preliminary data.</text>
</comment>
<evidence type="ECO:0000256" key="1">
    <source>
        <dbReference type="SAM" id="MobiDB-lite"/>
    </source>
</evidence>
<accession>A0A942DZJ2</accession>
<name>A0A942DZJ2_9HYPH</name>
<organism evidence="3 4">
    <name type="scientific">Pseudaminobacter soli</name>
    <name type="common">ex Zhang et al. 2022</name>
    <dbReference type="NCBI Taxonomy" id="2831468"/>
    <lineage>
        <taxon>Bacteria</taxon>
        <taxon>Pseudomonadati</taxon>
        <taxon>Pseudomonadota</taxon>
        <taxon>Alphaproteobacteria</taxon>
        <taxon>Hyphomicrobiales</taxon>
        <taxon>Phyllobacteriaceae</taxon>
        <taxon>Pseudaminobacter</taxon>
    </lineage>
</organism>
<dbReference type="Pfam" id="PF06904">
    <property type="entry name" value="Extensin-like_C"/>
    <property type="match status" value="1"/>
</dbReference>
<gene>
    <name evidence="3" type="ORF">KEU06_20125</name>
</gene>
<evidence type="ECO:0000259" key="2">
    <source>
        <dbReference type="Pfam" id="PF06904"/>
    </source>
</evidence>
<evidence type="ECO:0000313" key="3">
    <source>
        <dbReference type="EMBL" id="MBS3650924.1"/>
    </source>
</evidence>
<proteinExistence type="predicted"/>
<keyword evidence="4" id="KW-1185">Reference proteome</keyword>
<feature type="region of interest" description="Disordered" evidence="1">
    <location>
        <begin position="46"/>
        <end position="148"/>
    </location>
</feature>
<sequence length="326" mass="34533">MNLPEERGRKGCTRGVRLTALAIMFLTADLLAAASLAQSVDLPKSAPIPQLHSPDRQPATPAPDMHVPVPQPRPGRAKSGTEPKGPPQAAPLPTERPRSERDAGAPTTSLPVHPNTPGPVSKEAPDIPKPDVVPPDPRSSEKPSVPMPTAELACRDRLQKLGVKFASRSAEHDEKGCSMPYPLTVQSLGPEVKLEPEAVMNCAMAESMTDFANDVINPAAQREFGAKLASISHASAYVCRPRNGSAKLSEHAFGNALDIARFNLSNGTSVDVTPTPGEREARFLGSVRKAACGPFKTVLGPGSDADHGTHFHLDLAPRKNGGTFCE</sequence>
<dbReference type="Proteomes" id="UP000680348">
    <property type="component" value="Unassembled WGS sequence"/>
</dbReference>
<dbReference type="EMBL" id="JAGWCR010000011">
    <property type="protein sequence ID" value="MBS3650924.1"/>
    <property type="molecule type" value="Genomic_DNA"/>
</dbReference>
<reference evidence="3" key="1">
    <citation type="submission" date="2021-04" db="EMBL/GenBank/DDBJ databases">
        <title>Pseudaminobacter soli sp. nov., isolated from paddy soil contaminated by heavy metals.</title>
        <authorList>
            <person name="Zhang K."/>
        </authorList>
    </citation>
    <scope>NUCLEOTIDE SEQUENCE</scope>
    <source>
        <strain evidence="3">19-2017</strain>
    </source>
</reference>
<dbReference type="InterPro" id="IPR009683">
    <property type="entry name" value="Extensin-like_C"/>
</dbReference>
<protein>
    <submittedName>
        <fullName evidence="3">Extensin family protein</fullName>
    </submittedName>
</protein>
<evidence type="ECO:0000313" key="4">
    <source>
        <dbReference type="Proteomes" id="UP000680348"/>
    </source>
</evidence>
<feature type="domain" description="Extensin-like C-terminal" evidence="2">
    <location>
        <begin position="153"/>
        <end position="325"/>
    </location>
</feature>
<dbReference type="AlphaFoldDB" id="A0A942DZJ2"/>